<comment type="caution">
    <text evidence="4">The sequence shown here is derived from an EMBL/GenBank/DDBJ whole genome shotgun (WGS) entry which is preliminary data.</text>
</comment>
<evidence type="ECO:0000256" key="3">
    <source>
        <dbReference type="SAM" id="MobiDB-lite"/>
    </source>
</evidence>
<sequence>METCTDEKKKFEECFKEWLNKGVLTGDFGSPCENEWRIYERCLAKELKEKNLLDIKPFTAGLSEKSNKVADKIHDSKAENGVEGGKK</sequence>
<dbReference type="EMBL" id="JAPCXB010000015">
    <property type="protein sequence ID" value="KAJ1614879.1"/>
    <property type="molecule type" value="Genomic_DNA"/>
</dbReference>
<evidence type="ECO:0000256" key="1">
    <source>
        <dbReference type="ARBA" id="ARBA00006196"/>
    </source>
</evidence>
<protein>
    <submittedName>
        <fullName evidence="4">Uncharacterized protein</fullName>
    </submittedName>
</protein>
<keyword evidence="2" id="KW-1015">Disulfide bond</keyword>
<organism evidence="4 5">
    <name type="scientific">Cryptosporidium canis</name>
    <dbReference type="NCBI Taxonomy" id="195482"/>
    <lineage>
        <taxon>Eukaryota</taxon>
        <taxon>Sar</taxon>
        <taxon>Alveolata</taxon>
        <taxon>Apicomplexa</taxon>
        <taxon>Conoidasida</taxon>
        <taxon>Coccidia</taxon>
        <taxon>Eucoccidiorida</taxon>
        <taxon>Eimeriorina</taxon>
        <taxon>Cryptosporidiidae</taxon>
        <taxon>Cryptosporidium</taxon>
    </lineage>
</organism>
<evidence type="ECO:0000313" key="4">
    <source>
        <dbReference type="EMBL" id="KAJ1614879.1"/>
    </source>
</evidence>
<reference evidence="4" key="1">
    <citation type="submission" date="2022-10" db="EMBL/GenBank/DDBJ databases">
        <title>Adaptive evolution leads to modifications in subtelomeric GC content in a zoonotic Cryptosporidium species.</title>
        <authorList>
            <person name="Li J."/>
            <person name="Feng Y."/>
            <person name="Xiao L."/>
        </authorList>
    </citation>
    <scope>NUCLEOTIDE SEQUENCE</scope>
    <source>
        <strain evidence="4">25894</strain>
    </source>
</reference>
<evidence type="ECO:0000256" key="2">
    <source>
        <dbReference type="ARBA" id="ARBA00023157"/>
    </source>
</evidence>
<proteinExistence type="inferred from homology"/>
<feature type="region of interest" description="Disordered" evidence="3">
    <location>
        <begin position="65"/>
        <end position="87"/>
    </location>
</feature>
<comment type="similarity">
    <text evidence="1">Belongs to the TRIAP1/MDM35 family.</text>
</comment>
<dbReference type="Proteomes" id="UP001071777">
    <property type="component" value="Unassembled WGS sequence"/>
</dbReference>
<dbReference type="InterPro" id="IPR007918">
    <property type="entry name" value="MDM35_apoptosis"/>
</dbReference>
<evidence type="ECO:0000313" key="5">
    <source>
        <dbReference type="Proteomes" id="UP001071777"/>
    </source>
</evidence>
<gene>
    <name evidence="4" type="ORF">OJ252_433</name>
</gene>
<dbReference type="PROSITE" id="PS51808">
    <property type="entry name" value="CHCH"/>
    <property type="match status" value="1"/>
</dbReference>
<dbReference type="Pfam" id="PF05254">
    <property type="entry name" value="UPF0203"/>
    <property type="match status" value="1"/>
</dbReference>
<accession>A0ABQ8PAV5</accession>
<name>A0ABQ8PAV5_9CRYT</name>
<keyword evidence="5" id="KW-1185">Reference proteome</keyword>